<organism evidence="2 3">
    <name type="scientific">Mesosutterella faecium</name>
    <dbReference type="NCBI Taxonomy" id="2925194"/>
    <lineage>
        <taxon>Bacteria</taxon>
        <taxon>Pseudomonadati</taxon>
        <taxon>Pseudomonadota</taxon>
        <taxon>Betaproteobacteria</taxon>
        <taxon>Burkholderiales</taxon>
        <taxon>Sutterellaceae</taxon>
        <taxon>Mesosutterella</taxon>
    </lineage>
</organism>
<dbReference type="PANTHER" id="PTHR34227">
    <property type="entry name" value="CHAPERONE PROTEIN YCDY"/>
    <property type="match status" value="1"/>
</dbReference>
<dbReference type="EMBL" id="JAKZJU020000001">
    <property type="protein sequence ID" value="MDL2060212.1"/>
    <property type="molecule type" value="Genomic_DNA"/>
</dbReference>
<sequence length="215" mass="23770">MDPIAENMKSREDMYRLLGRFYYKEADADFIRQLRGLSFSQTGSPSFDEGAKLLASAVSAIDPEGNLDGLAADYARIFLGAGVVDEVSAFPFESVYTSPKHLVAQDAYEEVYKIFEKAGLAKADRDLLEDHAALELAYMARLCAKARESAEKKDEKGLDAAVEEQAEFLQKHILNWMPGFCADIRRCPGGDFYKAASLLTEGFLGLEKEGLEESA</sequence>
<gene>
    <name evidence="2" type="ORF">MUN46_009725</name>
</gene>
<dbReference type="Pfam" id="PF02613">
    <property type="entry name" value="Nitrate_red_del"/>
    <property type="match status" value="1"/>
</dbReference>
<evidence type="ECO:0000256" key="1">
    <source>
        <dbReference type="ARBA" id="ARBA00023186"/>
    </source>
</evidence>
<dbReference type="InterPro" id="IPR050289">
    <property type="entry name" value="TorD/DmsD_chaperones"/>
</dbReference>
<reference evidence="2" key="1">
    <citation type="submission" date="2023-03" db="EMBL/GenBank/DDBJ databases">
        <title>Mesosutterella sp. nov. isolated from porcine feces.</title>
        <authorList>
            <person name="Yu S."/>
        </authorList>
    </citation>
    <scope>NUCLEOTIDE SEQUENCE</scope>
    <source>
        <strain evidence="2">AGMB02718</strain>
    </source>
</reference>
<name>A0ABT7ISF7_9BURK</name>
<keyword evidence="3" id="KW-1185">Reference proteome</keyword>
<dbReference type="RefSeq" id="WP_243377027.1">
    <property type="nucleotide sequence ID" value="NZ_JAKZJU020000001.1"/>
</dbReference>
<dbReference type="InterPro" id="IPR036411">
    <property type="entry name" value="TorD-like_sf"/>
</dbReference>
<dbReference type="Proteomes" id="UP001165481">
    <property type="component" value="Unassembled WGS sequence"/>
</dbReference>
<dbReference type="SUPFAM" id="SSF89155">
    <property type="entry name" value="TorD-like"/>
    <property type="match status" value="1"/>
</dbReference>
<dbReference type="PANTHER" id="PTHR34227:SF1">
    <property type="entry name" value="DIMETHYL SULFOXIDE REDUCTASE CHAPERONE-RELATED"/>
    <property type="match status" value="1"/>
</dbReference>
<dbReference type="Gene3D" id="1.10.3480.10">
    <property type="entry name" value="TorD-like"/>
    <property type="match status" value="1"/>
</dbReference>
<proteinExistence type="predicted"/>
<comment type="caution">
    <text evidence="2">The sequence shown here is derived from an EMBL/GenBank/DDBJ whole genome shotgun (WGS) entry which is preliminary data.</text>
</comment>
<protein>
    <submittedName>
        <fullName evidence="2">Molecular chaperone TorD family protein</fullName>
    </submittedName>
</protein>
<evidence type="ECO:0000313" key="3">
    <source>
        <dbReference type="Proteomes" id="UP001165481"/>
    </source>
</evidence>
<keyword evidence="1" id="KW-0143">Chaperone</keyword>
<dbReference type="InterPro" id="IPR020945">
    <property type="entry name" value="DMSO/NO3_reduct_chaperone"/>
</dbReference>
<evidence type="ECO:0000313" key="2">
    <source>
        <dbReference type="EMBL" id="MDL2060212.1"/>
    </source>
</evidence>
<accession>A0ABT7ISF7</accession>